<organism evidence="1 2">
    <name type="scientific">Segatella copri</name>
    <dbReference type="NCBI Taxonomy" id="165179"/>
    <lineage>
        <taxon>Bacteria</taxon>
        <taxon>Pseudomonadati</taxon>
        <taxon>Bacteroidota</taxon>
        <taxon>Bacteroidia</taxon>
        <taxon>Bacteroidales</taxon>
        <taxon>Prevotellaceae</taxon>
        <taxon>Segatella</taxon>
    </lineage>
</organism>
<name>A0A6I2TX72_9BACT</name>
<protein>
    <submittedName>
        <fullName evidence="1">Uncharacterized protein</fullName>
    </submittedName>
</protein>
<sequence>MKVIINGKELTLKSSFRAMVAYEQITDHIFSPATVTDILVYFYCCVITSKDYDGTMTFDEFMDYLDDNPTILQEFSEWMTETSKQNEVFNKEAKKKTTARKK</sequence>
<comment type="caution">
    <text evidence="1">The sequence shown here is derived from an EMBL/GenBank/DDBJ whole genome shotgun (WGS) entry which is preliminary data.</text>
</comment>
<dbReference type="EMBL" id="VUNF01000028">
    <property type="protein sequence ID" value="MST78421.1"/>
    <property type="molecule type" value="Genomic_DNA"/>
</dbReference>
<accession>A0A6I2TX72</accession>
<dbReference type="AlphaFoldDB" id="A0A6I2TX72"/>
<gene>
    <name evidence="1" type="ORF">FYJ72_12285</name>
</gene>
<dbReference type="RefSeq" id="WP_154482472.1">
    <property type="nucleotide sequence ID" value="NZ_VUNF01000028.1"/>
</dbReference>
<evidence type="ECO:0000313" key="1">
    <source>
        <dbReference type="EMBL" id="MST78421.1"/>
    </source>
</evidence>
<reference evidence="1 2" key="1">
    <citation type="submission" date="2019-08" db="EMBL/GenBank/DDBJ databases">
        <title>In-depth cultivation of the pig gut microbiome towards novel bacterial diversity and tailored functional studies.</title>
        <authorList>
            <person name="Wylensek D."/>
            <person name="Hitch T.C.A."/>
            <person name="Clavel T."/>
        </authorList>
    </citation>
    <scope>NUCLEOTIDE SEQUENCE [LARGE SCALE GENOMIC DNA]</scope>
    <source>
        <strain evidence="1 2">LKV-178-WT-2C</strain>
    </source>
</reference>
<proteinExistence type="predicted"/>
<evidence type="ECO:0000313" key="2">
    <source>
        <dbReference type="Proteomes" id="UP000450161"/>
    </source>
</evidence>
<dbReference type="Proteomes" id="UP000450161">
    <property type="component" value="Unassembled WGS sequence"/>
</dbReference>